<dbReference type="FunFam" id="1.25.40.10:FF:000378">
    <property type="entry name" value="Pentatricopeptide repeat-containing protein mitochondrial"/>
    <property type="match status" value="1"/>
</dbReference>
<dbReference type="GO" id="GO:0009451">
    <property type="term" value="P:RNA modification"/>
    <property type="evidence" value="ECO:0007669"/>
    <property type="project" value="InterPro"/>
</dbReference>
<evidence type="ECO:0000256" key="1">
    <source>
        <dbReference type="ARBA" id="ARBA00022737"/>
    </source>
</evidence>
<accession>A0A427AT74</accession>
<gene>
    <name evidence="4" type="ORF">B296_00008309</name>
</gene>
<protein>
    <recommendedName>
        <fullName evidence="6">DYW domain-containing protein</fullName>
    </recommendedName>
</protein>
<feature type="repeat" description="PPR" evidence="2">
    <location>
        <begin position="195"/>
        <end position="229"/>
    </location>
</feature>
<dbReference type="GO" id="GO:0003723">
    <property type="term" value="F:RNA binding"/>
    <property type="evidence" value="ECO:0007669"/>
    <property type="project" value="InterPro"/>
</dbReference>
<feature type="region of interest" description="Disordered" evidence="3">
    <location>
        <begin position="89"/>
        <end position="109"/>
    </location>
</feature>
<proteinExistence type="predicted"/>
<keyword evidence="1" id="KW-0677">Repeat</keyword>
<dbReference type="PANTHER" id="PTHR47926">
    <property type="entry name" value="PENTATRICOPEPTIDE REPEAT-CONTAINING PROTEIN"/>
    <property type="match status" value="1"/>
</dbReference>
<dbReference type="Pfam" id="PF13041">
    <property type="entry name" value="PPR_2"/>
    <property type="match status" value="1"/>
</dbReference>
<dbReference type="Proteomes" id="UP000287651">
    <property type="component" value="Unassembled WGS sequence"/>
</dbReference>
<dbReference type="EMBL" id="AMZH03001427">
    <property type="protein sequence ID" value="RRT79336.1"/>
    <property type="molecule type" value="Genomic_DNA"/>
</dbReference>
<feature type="repeat" description="PPR" evidence="2">
    <location>
        <begin position="230"/>
        <end position="264"/>
    </location>
</feature>
<dbReference type="Pfam" id="PF20431">
    <property type="entry name" value="E_motif"/>
    <property type="match status" value="1"/>
</dbReference>
<evidence type="ECO:0000256" key="3">
    <source>
        <dbReference type="SAM" id="MobiDB-lite"/>
    </source>
</evidence>
<dbReference type="InterPro" id="IPR011990">
    <property type="entry name" value="TPR-like_helical_dom_sf"/>
</dbReference>
<dbReference type="PROSITE" id="PS51375">
    <property type="entry name" value="PPR"/>
    <property type="match status" value="2"/>
</dbReference>
<evidence type="ECO:0008006" key="6">
    <source>
        <dbReference type="Google" id="ProtNLM"/>
    </source>
</evidence>
<dbReference type="Pfam" id="PF01535">
    <property type="entry name" value="PPR"/>
    <property type="match status" value="2"/>
</dbReference>
<dbReference type="Gene3D" id="1.25.40.10">
    <property type="entry name" value="Tetratricopeptide repeat domain"/>
    <property type="match status" value="2"/>
</dbReference>
<evidence type="ECO:0000313" key="4">
    <source>
        <dbReference type="EMBL" id="RRT79336.1"/>
    </source>
</evidence>
<organism evidence="4 5">
    <name type="scientific">Ensete ventricosum</name>
    <name type="common">Abyssinian banana</name>
    <name type="synonym">Musa ensete</name>
    <dbReference type="NCBI Taxonomy" id="4639"/>
    <lineage>
        <taxon>Eukaryota</taxon>
        <taxon>Viridiplantae</taxon>
        <taxon>Streptophyta</taxon>
        <taxon>Embryophyta</taxon>
        <taxon>Tracheophyta</taxon>
        <taxon>Spermatophyta</taxon>
        <taxon>Magnoliopsida</taxon>
        <taxon>Liliopsida</taxon>
        <taxon>Zingiberales</taxon>
        <taxon>Musaceae</taxon>
        <taxon>Ensete</taxon>
    </lineage>
</organism>
<comment type="caution">
    <text evidence="4">The sequence shown here is derived from an EMBL/GenBank/DDBJ whole genome shotgun (WGS) entry which is preliminary data.</text>
</comment>
<dbReference type="PANTHER" id="PTHR47926:SF438">
    <property type="entry name" value="PENTATRICOPEPTIDE REPEAT-CONTAINING PROTEIN"/>
    <property type="match status" value="1"/>
</dbReference>
<dbReference type="AlphaFoldDB" id="A0A427AT74"/>
<sequence length="425" mass="47793">MYDIRNMANLRSGFLNIVVAAGKAYRRRFSVGKHVAVPASTPTSTPLICSGLETNPGADCIMTKHMDPLSRSTWVWVWSSSEFPNPLLKPREERIPSHDRRRQRKSVDRRLCTVGKQSSSLSRLLIEAAVAEAELWPLVMSICAYLGFGRSIHSLEFKMGFDLYTHVSNALISMYAKSGNIEKASYVFESIPCRDLISWNSMISGFSQHGLAKNAVDLLNQMDTQNVTPDAISYLCVLSSCRHVGLVEQGRRCFDLMLKRGLNPELDHYSCIVDLLGRAGLLEEALDVIKKMPIHPNAVIWGSLLSSCRVHRNVWIGIHAAENRLLLEPGCAATYVQLANLYASAGYWNHAAKVRKLMKERGLRTSPGYSWIEIGNKVYNFKAEDRSNNKLNEILKILDSLACHMELFEYTTVANIDLQYEEIPP</sequence>
<dbReference type="NCBIfam" id="TIGR00756">
    <property type="entry name" value="PPR"/>
    <property type="match status" value="4"/>
</dbReference>
<name>A0A427AT74_ENSVE</name>
<dbReference type="InterPro" id="IPR046960">
    <property type="entry name" value="PPR_At4g14850-like_plant"/>
</dbReference>
<evidence type="ECO:0000256" key="2">
    <source>
        <dbReference type="PROSITE-ProRule" id="PRU00708"/>
    </source>
</evidence>
<evidence type="ECO:0000313" key="5">
    <source>
        <dbReference type="Proteomes" id="UP000287651"/>
    </source>
</evidence>
<dbReference type="InterPro" id="IPR046848">
    <property type="entry name" value="E_motif"/>
</dbReference>
<feature type="compositionally biased region" description="Basic and acidic residues" evidence="3">
    <location>
        <begin position="89"/>
        <end position="98"/>
    </location>
</feature>
<reference evidence="4 5" key="1">
    <citation type="journal article" date="2014" name="Agronomy (Basel)">
        <title>A Draft Genome Sequence for Ensete ventricosum, the Drought-Tolerant Tree Against Hunger.</title>
        <authorList>
            <person name="Harrison J."/>
            <person name="Moore K.A."/>
            <person name="Paszkiewicz K."/>
            <person name="Jones T."/>
            <person name="Grant M."/>
            <person name="Ambacheew D."/>
            <person name="Muzemil S."/>
            <person name="Studholme D.J."/>
        </authorList>
    </citation>
    <scope>NUCLEOTIDE SEQUENCE [LARGE SCALE GENOMIC DNA]</scope>
</reference>
<dbReference type="InterPro" id="IPR002885">
    <property type="entry name" value="PPR_rpt"/>
</dbReference>